<gene>
    <name evidence="2" type="ORF">J2X31_003318</name>
</gene>
<keyword evidence="3" id="KW-1185">Reference proteome</keyword>
<reference evidence="2 3" key="1">
    <citation type="submission" date="2023-07" db="EMBL/GenBank/DDBJ databases">
        <title>Sorghum-associated microbial communities from plants grown in Nebraska, USA.</title>
        <authorList>
            <person name="Schachtman D."/>
        </authorList>
    </citation>
    <scope>NUCLEOTIDE SEQUENCE [LARGE SCALE GENOMIC DNA]</scope>
    <source>
        <strain evidence="2 3">3773</strain>
    </source>
</reference>
<feature type="transmembrane region" description="Helical" evidence="1">
    <location>
        <begin position="6"/>
        <end position="26"/>
    </location>
</feature>
<evidence type="ECO:0000256" key="1">
    <source>
        <dbReference type="SAM" id="Phobius"/>
    </source>
</evidence>
<organism evidence="2 3">
    <name type="scientific">Flavobacterium arsenatis</name>
    <dbReference type="NCBI Taxonomy" id="1484332"/>
    <lineage>
        <taxon>Bacteria</taxon>
        <taxon>Pseudomonadati</taxon>
        <taxon>Bacteroidota</taxon>
        <taxon>Flavobacteriia</taxon>
        <taxon>Flavobacteriales</taxon>
        <taxon>Flavobacteriaceae</taxon>
        <taxon>Flavobacterium</taxon>
    </lineage>
</organism>
<keyword evidence="1" id="KW-1133">Transmembrane helix</keyword>
<feature type="transmembrane region" description="Helical" evidence="1">
    <location>
        <begin position="38"/>
        <end position="56"/>
    </location>
</feature>
<comment type="caution">
    <text evidence="2">The sequence shown here is derived from an EMBL/GenBank/DDBJ whole genome shotgun (WGS) entry which is preliminary data.</text>
</comment>
<keyword evidence="1" id="KW-0812">Transmembrane</keyword>
<dbReference type="EMBL" id="JAVDVI010000018">
    <property type="protein sequence ID" value="MDR6969288.1"/>
    <property type="molecule type" value="Genomic_DNA"/>
</dbReference>
<dbReference type="RefSeq" id="WP_310028177.1">
    <property type="nucleotide sequence ID" value="NZ_JAVDVI010000018.1"/>
</dbReference>
<sequence length="164" mass="19522">MKIKKSHLSLYILFVFTATIVVLNRYTDFHINDFRVHLFFNFFAASSFVVIVGHFFGKLQTYNAIFFTFLIVGFLVMLKAFLTWGGDWKTQTILYRNIENESKTINFQLRGDRFAFGYKKRIIEIHNLAPFMEWTTDVDTLKIDQTKWKRVNLNLNEMKLPDQK</sequence>
<accession>A0ABU1TTU7</accession>
<dbReference type="Proteomes" id="UP001255185">
    <property type="component" value="Unassembled WGS sequence"/>
</dbReference>
<feature type="transmembrane region" description="Helical" evidence="1">
    <location>
        <begin position="62"/>
        <end position="82"/>
    </location>
</feature>
<name>A0ABU1TTU7_9FLAO</name>
<keyword evidence="1" id="KW-0472">Membrane</keyword>
<evidence type="ECO:0000313" key="3">
    <source>
        <dbReference type="Proteomes" id="UP001255185"/>
    </source>
</evidence>
<protein>
    <submittedName>
        <fullName evidence="2">Uncharacterized protein</fullName>
    </submittedName>
</protein>
<evidence type="ECO:0000313" key="2">
    <source>
        <dbReference type="EMBL" id="MDR6969288.1"/>
    </source>
</evidence>
<proteinExistence type="predicted"/>